<dbReference type="AlphaFoldDB" id="A0A1W7R718"/>
<protein>
    <submittedName>
        <fullName evidence="1">Putative secreted protein</fullName>
    </submittedName>
</protein>
<reference evidence="1" key="1">
    <citation type="submission" date="2016-03" db="EMBL/GenBank/DDBJ databases">
        <title>RNAseq analyses of the sensorial organs of adult female Aedes albopictus.</title>
        <authorList>
            <person name="Fabrizio L."/>
            <person name="Ribeiro J.M."/>
            <person name="Arca B."/>
        </authorList>
    </citation>
    <scope>NUCLEOTIDE SEQUENCE</scope>
</reference>
<proteinExistence type="predicted"/>
<organism evidence="1">
    <name type="scientific">Aedes albopictus</name>
    <name type="common">Asian tiger mosquito</name>
    <name type="synonym">Stegomyia albopicta</name>
    <dbReference type="NCBI Taxonomy" id="7160"/>
    <lineage>
        <taxon>Eukaryota</taxon>
        <taxon>Metazoa</taxon>
        <taxon>Ecdysozoa</taxon>
        <taxon>Arthropoda</taxon>
        <taxon>Hexapoda</taxon>
        <taxon>Insecta</taxon>
        <taxon>Pterygota</taxon>
        <taxon>Neoptera</taxon>
        <taxon>Endopterygota</taxon>
        <taxon>Diptera</taxon>
        <taxon>Nematocera</taxon>
        <taxon>Culicoidea</taxon>
        <taxon>Culicidae</taxon>
        <taxon>Culicinae</taxon>
        <taxon>Aedini</taxon>
        <taxon>Aedes</taxon>
        <taxon>Stegomyia</taxon>
    </lineage>
</organism>
<sequence length="205" mass="22029">MLLRDAAVDILALDLVVQALLDFAVNGHCTFTVGSLQLEGNILFLGLHQQGLALGTPLFLLLVFHGLGQLLDIVFAVGLPFAFDSIDFLVAISSHSWSELLDGVDDHDGQRQTVVVFVLHDVDFLGAQVGQQTSSEHVRTGNAGFIVEEGKPFLWQEAHPNFSGVFRAHGAIAVGGRCGSAGHDQTDWLLGGGQKCCSRKHFEAI</sequence>
<accession>A0A1W7R718</accession>
<evidence type="ECO:0000313" key="1">
    <source>
        <dbReference type="EMBL" id="JAV46932.1"/>
    </source>
</evidence>
<name>A0A1W7R718_AEDAL</name>
<dbReference type="EMBL" id="GEHC01000713">
    <property type="protein sequence ID" value="JAV46932.1"/>
    <property type="molecule type" value="Transcribed_RNA"/>
</dbReference>